<dbReference type="Proteomes" id="UP000521227">
    <property type="component" value="Unassembled WGS sequence"/>
</dbReference>
<feature type="transmembrane region" description="Helical" evidence="1">
    <location>
        <begin position="134"/>
        <end position="154"/>
    </location>
</feature>
<dbReference type="RefSeq" id="WP_184087237.1">
    <property type="nucleotide sequence ID" value="NZ_JACHIJ010000005.1"/>
</dbReference>
<feature type="transmembrane region" description="Helical" evidence="1">
    <location>
        <begin position="20"/>
        <end position="39"/>
    </location>
</feature>
<accession>A0A840N459</accession>
<reference evidence="2 3" key="1">
    <citation type="submission" date="2020-08" db="EMBL/GenBank/DDBJ databases">
        <title>Genomic Encyclopedia of Type Strains, Phase IV (KMG-IV): sequencing the most valuable type-strain genomes for metagenomic binning, comparative biology and taxonomic classification.</title>
        <authorList>
            <person name="Goeker M."/>
        </authorList>
    </citation>
    <scope>NUCLEOTIDE SEQUENCE [LARGE SCALE GENOMIC DNA]</scope>
    <source>
        <strain evidence="2 3">DSM 17498</strain>
    </source>
</reference>
<feature type="transmembrane region" description="Helical" evidence="1">
    <location>
        <begin position="218"/>
        <end position="243"/>
    </location>
</feature>
<keyword evidence="1" id="KW-1133">Transmembrane helix</keyword>
<comment type="caution">
    <text evidence="2">The sequence shown here is derived from an EMBL/GenBank/DDBJ whole genome shotgun (WGS) entry which is preliminary data.</text>
</comment>
<dbReference type="AlphaFoldDB" id="A0A840N459"/>
<gene>
    <name evidence="2" type="ORF">HNQ36_003692</name>
</gene>
<keyword evidence="1" id="KW-0472">Membrane</keyword>
<sequence length="250" mass="27348">MSITLRQDRLSRPNTSFGPFRFLEALPWLVLATTMRVLAYGGGPIALPAIIVASISVLMAFVLVTQRSIELADGHTGLGSLTFVEQLKLARGILWRIVLLMLAAFAVVSLAGYARFAPNMMFGLDGMAFDQFTIAGKFWSAAVASLVLLMVIGAEANNGAIGFFSAMRELGRRAIWIGSAIVVLGAIYLGLGFVQGLVRNAIWVYGQAAPHGHFVKNLIFFVFIFSFAMLRLWITLLVLTYSLKLSYRYG</sequence>
<evidence type="ECO:0000256" key="1">
    <source>
        <dbReference type="SAM" id="Phobius"/>
    </source>
</evidence>
<proteinExistence type="predicted"/>
<name>A0A840N459_9BRAD</name>
<evidence type="ECO:0000313" key="2">
    <source>
        <dbReference type="EMBL" id="MBB5053692.1"/>
    </source>
</evidence>
<keyword evidence="1" id="KW-0812">Transmembrane</keyword>
<organism evidence="2 3">
    <name type="scientific">Afipia massiliensis</name>
    <dbReference type="NCBI Taxonomy" id="211460"/>
    <lineage>
        <taxon>Bacteria</taxon>
        <taxon>Pseudomonadati</taxon>
        <taxon>Pseudomonadota</taxon>
        <taxon>Alphaproteobacteria</taxon>
        <taxon>Hyphomicrobiales</taxon>
        <taxon>Nitrobacteraceae</taxon>
        <taxon>Afipia</taxon>
    </lineage>
</organism>
<protein>
    <submittedName>
        <fullName evidence="2">Uncharacterized protein</fullName>
    </submittedName>
</protein>
<feature type="transmembrane region" description="Helical" evidence="1">
    <location>
        <begin position="175"/>
        <end position="198"/>
    </location>
</feature>
<dbReference type="EMBL" id="JACHIJ010000005">
    <property type="protein sequence ID" value="MBB5053692.1"/>
    <property type="molecule type" value="Genomic_DNA"/>
</dbReference>
<feature type="transmembrane region" description="Helical" evidence="1">
    <location>
        <begin position="93"/>
        <end position="114"/>
    </location>
</feature>
<evidence type="ECO:0000313" key="3">
    <source>
        <dbReference type="Proteomes" id="UP000521227"/>
    </source>
</evidence>
<feature type="transmembrane region" description="Helical" evidence="1">
    <location>
        <begin position="45"/>
        <end position="64"/>
    </location>
</feature>